<feature type="domain" description="Response regulatory" evidence="10">
    <location>
        <begin position="1"/>
        <end position="29"/>
    </location>
</feature>
<proteinExistence type="predicted"/>
<keyword evidence="4" id="KW-0805">Transcription regulation</keyword>
<evidence type="ECO:0000259" key="10">
    <source>
        <dbReference type="PROSITE" id="PS50110"/>
    </source>
</evidence>
<keyword evidence="3" id="KW-0902">Two-component regulatory system</keyword>
<dbReference type="InterPro" id="IPR039420">
    <property type="entry name" value="WalR-like"/>
</dbReference>
<dbReference type="AlphaFoldDB" id="A0A9D0ZLS1"/>
<dbReference type="InterPro" id="IPR001789">
    <property type="entry name" value="Sig_transdc_resp-reg_receiver"/>
</dbReference>
<dbReference type="GO" id="GO:0005829">
    <property type="term" value="C:cytosol"/>
    <property type="evidence" value="ECO:0007669"/>
    <property type="project" value="TreeGrafter"/>
</dbReference>
<gene>
    <name evidence="12" type="ORF">IAA52_01000</name>
</gene>
<dbReference type="GO" id="GO:0032993">
    <property type="term" value="C:protein-DNA complex"/>
    <property type="evidence" value="ECO:0007669"/>
    <property type="project" value="TreeGrafter"/>
</dbReference>
<comment type="function">
    <text evidence="7">May play the central regulatory role in sporulation. It may be an element of the effector pathway responsible for the activation of sporulation genes in response to nutritional stress. Spo0A may act in concert with spo0H (a sigma factor) to control the expression of some genes that are critical to the sporulation process.</text>
</comment>
<evidence type="ECO:0000256" key="4">
    <source>
        <dbReference type="ARBA" id="ARBA00023015"/>
    </source>
</evidence>
<keyword evidence="6" id="KW-0804">Transcription</keyword>
<dbReference type="EMBL" id="DVFZ01000011">
    <property type="protein sequence ID" value="HIQ81659.1"/>
    <property type="molecule type" value="Genomic_DNA"/>
</dbReference>
<evidence type="ECO:0000256" key="3">
    <source>
        <dbReference type="ARBA" id="ARBA00023012"/>
    </source>
</evidence>
<dbReference type="Proteomes" id="UP000824260">
    <property type="component" value="Unassembled WGS sequence"/>
</dbReference>
<dbReference type="FunFam" id="1.10.10.10:FF:000018">
    <property type="entry name" value="DNA-binding response regulator ResD"/>
    <property type="match status" value="1"/>
</dbReference>
<dbReference type="PANTHER" id="PTHR48111:SF1">
    <property type="entry name" value="TWO-COMPONENT RESPONSE REGULATOR ORR33"/>
    <property type="match status" value="1"/>
</dbReference>
<keyword evidence="2" id="KW-0597">Phosphoprotein</keyword>
<evidence type="ECO:0000256" key="1">
    <source>
        <dbReference type="ARBA" id="ARBA00018672"/>
    </source>
</evidence>
<evidence type="ECO:0000256" key="5">
    <source>
        <dbReference type="ARBA" id="ARBA00023125"/>
    </source>
</evidence>
<dbReference type="SMART" id="SM00862">
    <property type="entry name" value="Trans_reg_C"/>
    <property type="match status" value="1"/>
</dbReference>
<organism evidence="12 13">
    <name type="scientific">Candidatus Pullichristensenella stercorigallinarum</name>
    <dbReference type="NCBI Taxonomy" id="2840909"/>
    <lineage>
        <taxon>Bacteria</taxon>
        <taxon>Bacillati</taxon>
        <taxon>Bacillota</taxon>
        <taxon>Clostridia</taxon>
        <taxon>Candidatus Pullichristensenella</taxon>
    </lineage>
</organism>
<dbReference type="SUPFAM" id="SSF52172">
    <property type="entry name" value="CheY-like"/>
    <property type="match status" value="1"/>
</dbReference>
<dbReference type="InterPro" id="IPR016032">
    <property type="entry name" value="Sig_transdc_resp-reg_C-effctor"/>
</dbReference>
<dbReference type="PROSITE" id="PS50110">
    <property type="entry name" value="RESPONSE_REGULATORY"/>
    <property type="match status" value="1"/>
</dbReference>
<dbReference type="GO" id="GO:0006355">
    <property type="term" value="P:regulation of DNA-templated transcription"/>
    <property type="evidence" value="ECO:0007669"/>
    <property type="project" value="InterPro"/>
</dbReference>
<dbReference type="GO" id="GO:0000156">
    <property type="term" value="F:phosphorelay response regulator activity"/>
    <property type="evidence" value="ECO:0007669"/>
    <property type="project" value="TreeGrafter"/>
</dbReference>
<dbReference type="Pfam" id="PF00486">
    <property type="entry name" value="Trans_reg_C"/>
    <property type="match status" value="1"/>
</dbReference>
<dbReference type="PANTHER" id="PTHR48111">
    <property type="entry name" value="REGULATOR OF RPOS"/>
    <property type="match status" value="1"/>
</dbReference>
<reference evidence="12" key="1">
    <citation type="submission" date="2020-10" db="EMBL/GenBank/DDBJ databases">
        <authorList>
            <person name="Gilroy R."/>
        </authorList>
    </citation>
    <scope>NUCLEOTIDE SEQUENCE</scope>
    <source>
        <strain evidence="12">ChiSjej6B24-2974</strain>
    </source>
</reference>
<dbReference type="InterPro" id="IPR036388">
    <property type="entry name" value="WH-like_DNA-bd_sf"/>
</dbReference>
<dbReference type="InterPro" id="IPR001867">
    <property type="entry name" value="OmpR/PhoB-type_DNA-bd"/>
</dbReference>
<keyword evidence="5 9" id="KW-0238">DNA-binding</keyword>
<evidence type="ECO:0000313" key="13">
    <source>
        <dbReference type="Proteomes" id="UP000824260"/>
    </source>
</evidence>
<dbReference type="InterPro" id="IPR011006">
    <property type="entry name" value="CheY-like_superfamily"/>
</dbReference>
<accession>A0A9D0ZLS1</accession>
<evidence type="ECO:0000256" key="8">
    <source>
        <dbReference type="PROSITE-ProRule" id="PRU00169"/>
    </source>
</evidence>
<evidence type="ECO:0000259" key="11">
    <source>
        <dbReference type="PROSITE" id="PS51755"/>
    </source>
</evidence>
<feature type="domain" description="OmpR/PhoB-type" evidence="11">
    <location>
        <begin position="36"/>
        <end position="136"/>
    </location>
</feature>
<dbReference type="PROSITE" id="PS51755">
    <property type="entry name" value="OMPR_PHOB"/>
    <property type="match status" value="1"/>
</dbReference>
<protein>
    <recommendedName>
        <fullName evidence="1">Stage 0 sporulation protein A homolog</fullName>
    </recommendedName>
</protein>
<dbReference type="Gene3D" id="1.10.10.10">
    <property type="entry name" value="Winged helix-like DNA-binding domain superfamily/Winged helix DNA-binding domain"/>
    <property type="match status" value="1"/>
</dbReference>
<evidence type="ECO:0000256" key="2">
    <source>
        <dbReference type="ARBA" id="ARBA00022553"/>
    </source>
</evidence>
<dbReference type="CDD" id="cd00383">
    <property type="entry name" value="trans_reg_C"/>
    <property type="match status" value="1"/>
</dbReference>
<comment type="caution">
    <text evidence="12">The sequence shown here is derived from an EMBL/GenBank/DDBJ whole genome shotgun (WGS) entry which is preliminary data.</text>
</comment>
<evidence type="ECO:0000256" key="9">
    <source>
        <dbReference type="PROSITE-ProRule" id="PRU01091"/>
    </source>
</evidence>
<evidence type="ECO:0000256" key="6">
    <source>
        <dbReference type="ARBA" id="ARBA00023163"/>
    </source>
</evidence>
<evidence type="ECO:0000256" key="7">
    <source>
        <dbReference type="ARBA" id="ARBA00024867"/>
    </source>
</evidence>
<dbReference type="GO" id="GO:0000976">
    <property type="term" value="F:transcription cis-regulatory region binding"/>
    <property type="evidence" value="ECO:0007669"/>
    <property type="project" value="TreeGrafter"/>
</dbReference>
<name>A0A9D0ZLS1_9FIRM</name>
<dbReference type="Gene3D" id="6.10.250.690">
    <property type="match status" value="1"/>
</dbReference>
<feature type="DNA-binding region" description="OmpR/PhoB-type" evidence="9">
    <location>
        <begin position="36"/>
        <end position="136"/>
    </location>
</feature>
<sequence>MRGLELGAEDYVTKPFGVRELQARIQTALRRLPTEGERLEAGPLSILPKSRETFLDGRRVELTAREYELLLYLARRAGSTVTRGELLREVWGYATEEDPSRTVDAHVKTLRLKLGDTAAEPRLIRTVRGAGYRLIAGEEA</sequence>
<comment type="caution">
    <text evidence="8">Lacks conserved residue(s) required for the propagation of feature annotation.</text>
</comment>
<reference evidence="12" key="2">
    <citation type="journal article" date="2021" name="PeerJ">
        <title>Extensive microbial diversity within the chicken gut microbiome revealed by metagenomics and culture.</title>
        <authorList>
            <person name="Gilroy R."/>
            <person name="Ravi A."/>
            <person name="Getino M."/>
            <person name="Pursley I."/>
            <person name="Horton D.L."/>
            <person name="Alikhan N.F."/>
            <person name="Baker D."/>
            <person name="Gharbi K."/>
            <person name="Hall N."/>
            <person name="Watson M."/>
            <person name="Adriaenssens E.M."/>
            <person name="Foster-Nyarko E."/>
            <person name="Jarju S."/>
            <person name="Secka A."/>
            <person name="Antonio M."/>
            <person name="Oren A."/>
            <person name="Chaudhuri R.R."/>
            <person name="La Ragione R."/>
            <person name="Hildebrand F."/>
            <person name="Pallen M.J."/>
        </authorList>
    </citation>
    <scope>NUCLEOTIDE SEQUENCE</scope>
    <source>
        <strain evidence="12">ChiSjej6B24-2974</strain>
    </source>
</reference>
<evidence type="ECO:0000313" key="12">
    <source>
        <dbReference type="EMBL" id="HIQ81659.1"/>
    </source>
</evidence>
<dbReference type="SUPFAM" id="SSF46894">
    <property type="entry name" value="C-terminal effector domain of the bipartite response regulators"/>
    <property type="match status" value="1"/>
</dbReference>